<dbReference type="GO" id="GO:0016491">
    <property type="term" value="F:oxidoreductase activity"/>
    <property type="evidence" value="ECO:0007669"/>
    <property type="project" value="UniProtKB-ARBA"/>
</dbReference>
<dbReference type="Gene3D" id="2.60.120.620">
    <property type="entry name" value="q2cbj1_9rhob like domain"/>
    <property type="match status" value="1"/>
</dbReference>
<evidence type="ECO:0000313" key="3">
    <source>
        <dbReference type="EMBL" id="KAL3766763.1"/>
    </source>
</evidence>
<dbReference type="GO" id="GO:0046872">
    <property type="term" value="F:metal ion binding"/>
    <property type="evidence" value="ECO:0007669"/>
    <property type="project" value="UniProtKB-ARBA"/>
</dbReference>
<evidence type="ECO:0000256" key="1">
    <source>
        <dbReference type="ARBA" id="ARBA00001962"/>
    </source>
</evidence>
<evidence type="ECO:0000313" key="4">
    <source>
        <dbReference type="Proteomes" id="UP001530400"/>
    </source>
</evidence>
<sequence>MATDTDQIHHSFQQDGFIGPLDIITPDEAYLSLTEVENELSNDNASRFKLHLILPAISRIAHHPKLVEVVKAALNSQDIMLWSRTHYAPHQDCTYAVLTAWIALSNPVGEKEGCLSFYPGSHKLEQLPHLNEKDGDNLLVMGQYIGNDIIANLNKPKCIELTAGQATLHSFDCVHASSPNRSEKPRVGLALRYMTSNVRQTKPVREMATWICGEKSEHFDIEPRLPDNPSTDELERGKMAQNEGLAREESNYFNNHDGKGGVT</sequence>
<comment type="cofactor">
    <cofactor evidence="1">
        <name>Fe cation</name>
        <dbReference type="ChEBI" id="CHEBI:24875"/>
    </cofactor>
</comment>
<comment type="caution">
    <text evidence="3">The sequence shown here is derived from an EMBL/GenBank/DDBJ whole genome shotgun (WGS) entry which is preliminary data.</text>
</comment>
<reference evidence="3 4" key="1">
    <citation type="submission" date="2024-10" db="EMBL/GenBank/DDBJ databases">
        <title>Updated reference genomes for cyclostephanoid diatoms.</title>
        <authorList>
            <person name="Roberts W.R."/>
            <person name="Alverson A.J."/>
        </authorList>
    </citation>
    <scope>NUCLEOTIDE SEQUENCE [LARGE SCALE GENOMIC DNA]</scope>
    <source>
        <strain evidence="3 4">AJA010-31</strain>
    </source>
</reference>
<keyword evidence="4" id="KW-1185">Reference proteome</keyword>
<proteinExistence type="predicted"/>
<dbReference type="PANTHER" id="PTHR20883:SF48">
    <property type="entry name" value="ECTOINE DIOXYGENASE"/>
    <property type="match status" value="1"/>
</dbReference>
<dbReference type="AlphaFoldDB" id="A0ABD3MUX8"/>
<feature type="compositionally biased region" description="Basic and acidic residues" evidence="2">
    <location>
        <begin position="245"/>
        <end position="263"/>
    </location>
</feature>
<dbReference type="Pfam" id="PF05721">
    <property type="entry name" value="PhyH"/>
    <property type="match status" value="1"/>
</dbReference>
<dbReference type="InterPro" id="IPR008775">
    <property type="entry name" value="Phytyl_CoA_dOase-like"/>
</dbReference>
<protein>
    <recommendedName>
        <fullName evidence="5">Phytanoyl-CoA dioxygenase</fullName>
    </recommendedName>
</protein>
<organism evidence="3 4">
    <name type="scientific">Cyclotella atomus</name>
    <dbReference type="NCBI Taxonomy" id="382360"/>
    <lineage>
        <taxon>Eukaryota</taxon>
        <taxon>Sar</taxon>
        <taxon>Stramenopiles</taxon>
        <taxon>Ochrophyta</taxon>
        <taxon>Bacillariophyta</taxon>
        <taxon>Coscinodiscophyceae</taxon>
        <taxon>Thalassiosirophycidae</taxon>
        <taxon>Stephanodiscales</taxon>
        <taxon>Stephanodiscaceae</taxon>
        <taxon>Cyclotella</taxon>
    </lineage>
</organism>
<accession>A0ABD3MUX8</accession>
<feature type="region of interest" description="Disordered" evidence="2">
    <location>
        <begin position="221"/>
        <end position="263"/>
    </location>
</feature>
<evidence type="ECO:0008006" key="5">
    <source>
        <dbReference type="Google" id="ProtNLM"/>
    </source>
</evidence>
<dbReference type="PANTHER" id="PTHR20883">
    <property type="entry name" value="PHYTANOYL-COA DIOXYGENASE DOMAIN CONTAINING 1"/>
    <property type="match status" value="1"/>
</dbReference>
<dbReference type="SUPFAM" id="SSF51197">
    <property type="entry name" value="Clavaminate synthase-like"/>
    <property type="match status" value="1"/>
</dbReference>
<gene>
    <name evidence="3" type="ORF">ACHAWO_005161</name>
</gene>
<dbReference type="EMBL" id="JALLPJ020001380">
    <property type="protein sequence ID" value="KAL3766763.1"/>
    <property type="molecule type" value="Genomic_DNA"/>
</dbReference>
<name>A0ABD3MUX8_9STRA</name>
<dbReference type="Proteomes" id="UP001530400">
    <property type="component" value="Unassembled WGS sequence"/>
</dbReference>
<evidence type="ECO:0000256" key="2">
    <source>
        <dbReference type="SAM" id="MobiDB-lite"/>
    </source>
</evidence>